<gene>
    <name evidence="1" type="ORF">PaBG_00063</name>
</gene>
<dbReference type="RefSeq" id="YP_008433394.1">
    <property type="nucleotide sequence ID" value="NC_022096.1"/>
</dbReference>
<sequence>MEISYAHKLLDAAYTKLDALIDERARLTHEGVRGPRGQAYYQSLSSVLHELRSVRNQINIVTLQIANLRECKHPAPSEDPGREIVAIANELGILAQIDIDQQDPALIAILGRVETVHQQFVELQFEGRRAYGITVCANPAPIRPATLNQAIDLLERLVQKLCKARLDIELIRRGELPEMPSWLEVHMH</sequence>
<accession>S5VV35</accession>
<proteinExistence type="predicted"/>
<dbReference type="GeneID" id="16574749"/>
<protein>
    <submittedName>
        <fullName evidence="1">Uncharacterized protein</fullName>
    </submittedName>
</protein>
<dbReference type="KEGG" id="vg:16574749"/>
<name>S5VV35_9CAUD</name>
<dbReference type="Proteomes" id="UP000015545">
    <property type="component" value="Segment"/>
</dbReference>
<keyword evidence="2" id="KW-1185">Reference proteome</keyword>
<evidence type="ECO:0000313" key="2">
    <source>
        <dbReference type="Proteomes" id="UP000015545"/>
    </source>
</evidence>
<organism evidence="1 2">
    <name type="scientific">Pseudomonas phage PaBG</name>
    <dbReference type="NCBI Taxonomy" id="1335230"/>
    <lineage>
        <taxon>Viruses</taxon>
        <taxon>Duplodnaviria</taxon>
        <taxon>Heunggongvirae</taxon>
        <taxon>Uroviricota</taxon>
        <taxon>Caudoviricetes</taxon>
        <taxon>Baikalvirus</taxon>
        <taxon>Baikalvirus PaBG</taxon>
    </lineage>
</organism>
<reference evidence="1 2" key="1">
    <citation type="journal article" date="2014" name="Genome Announc.">
        <title>Complete Genome Sequence of the Novel Giant Pseudomonas Phage PaBG.</title>
        <authorList>
            <person name="Sykilinda N.N."/>
            <person name="Bondar A.A."/>
            <person name="Gorshkova A.S."/>
            <person name="Kurochkina L.P."/>
            <person name="Kulikov E.E."/>
            <person name="Shneider M.M."/>
            <person name="Kadykov V.A."/>
            <person name="Solovjeva N.V."/>
            <person name="Kabilov M.R."/>
            <person name="Mesyanzhinov V.V."/>
            <person name="Vlassov V.V."/>
            <person name="Drukker V.V."/>
            <person name="Miroshnikov K.A."/>
        </authorList>
    </citation>
    <scope>NUCLEOTIDE SEQUENCE [LARGE SCALE GENOMIC DNA]</scope>
</reference>
<dbReference type="EMBL" id="KF147891">
    <property type="protein sequence ID" value="AGS81947.1"/>
    <property type="molecule type" value="Genomic_DNA"/>
</dbReference>
<evidence type="ECO:0000313" key="1">
    <source>
        <dbReference type="EMBL" id="AGS81947.1"/>
    </source>
</evidence>